<dbReference type="Pfam" id="PF03448">
    <property type="entry name" value="MgtE_N"/>
    <property type="match status" value="1"/>
</dbReference>
<dbReference type="AlphaFoldDB" id="A0A398BI93"/>
<dbReference type="InterPro" id="IPR006668">
    <property type="entry name" value="Mg_transptr_MgtE_intracell_dom"/>
</dbReference>
<sequence>MARKAKQNIEDVALEEQKSGKIQWFLFAIVIPVIFSILVTIIVMTYYGVNVFEKTKEISDKISMPVFQTDEKQKEKTTTDYNQKIVDLQAEIKDKEAEIQSLESIIDSRDKNLQKIEAEKEQLQKEINEFKQTQTTSDVETKEIVKTYETMSAKKAAPIITQMSDDDAIQILANLKPATLAKVLEQMDPEDAARLTKKLQSQS</sequence>
<keyword evidence="2" id="KW-0812">Transmembrane</keyword>
<protein>
    <recommendedName>
        <fullName evidence="3">Magnesium transporter MgtE intracellular domain-containing protein</fullName>
    </recommendedName>
</protein>
<evidence type="ECO:0000313" key="5">
    <source>
        <dbReference type="Proteomes" id="UP000266016"/>
    </source>
</evidence>
<feature type="coiled-coil region" evidence="1">
    <location>
        <begin position="78"/>
        <end position="136"/>
    </location>
</feature>
<dbReference type="RefSeq" id="WP_119116560.1">
    <property type="nucleotide sequence ID" value="NZ_QWVS01000013.1"/>
</dbReference>
<feature type="domain" description="Magnesium transporter MgtE intracellular" evidence="3">
    <location>
        <begin position="137"/>
        <end position="200"/>
    </location>
</feature>
<keyword evidence="5" id="KW-1185">Reference proteome</keyword>
<evidence type="ECO:0000313" key="4">
    <source>
        <dbReference type="EMBL" id="RID87166.1"/>
    </source>
</evidence>
<dbReference type="SUPFAM" id="SSF158791">
    <property type="entry name" value="MgtE N-terminal domain-like"/>
    <property type="match status" value="1"/>
</dbReference>
<feature type="transmembrane region" description="Helical" evidence="2">
    <location>
        <begin position="24"/>
        <end position="49"/>
    </location>
</feature>
<keyword evidence="2" id="KW-1133">Transmembrane helix</keyword>
<name>A0A398BI93_9BACI</name>
<dbReference type="EMBL" id="QWVS01000013">
    <property type="protein sequence ID" value="RID87166.1"/>
    <property type="molecule type" value="Genomic_DNA"/>
</dbReference>
<organism evidence="4 5">
    <name type="scientific">Peribacillus asahii</name>
    <dbReference type="NCBI Taxonomy" id="228899"/>
    <lineage>
        <taxon>Bacteria</taxon>
        <taxon>Bacillati</taxon>
        <taxon>Bacillota</taxon>
        <taxon>Bacilli</taxon>
        <taxon>Bacillales</taxon>
        <taxon>Bacillaceae</taxon>
        <taxon>Peribacillus</taxon>
    </lineage>
</organism>
<keyword evidence="2" id="KW-0472">Membrane</keyword>
<evidence type="ECO:0000256" key="2">
    <source>
        <dbReference type="SAM" id="Phobius"/>
    </source>
</evidence>
<dbReference type="Proteomes" id="UP000266016">
    <property type="component" value="Unassembled WGS sequence"/>
</dbReference>
<dbReference type="Gene3D" id="1.25.60.10">
    <property type="entry name" value="MgtE N-terminal domain-like"/>
    <property type="match status" value="1"/>
</dbReference>
<evidence type="ECO:0000259" key="3">
    <source>
        <dbReference type="Pfam" id="PF03448"/>
    </source>
</evidence>
<evidence type="ECO:0000256" key="1">
    <source>
        <dbReference type="SAM" id="Coils"/>
    </source>
</evidence>
<accession>A0A398BI93</accession>
<dbReference type="InterPro" id="IPR038076">
    <property type="entry name" value="MgtE_N_sf"/>
</dbReference>
<proteinExistence type="predicted"/>
<reference evidence="4 5" key="1">
    <citation type="submission" date="2018-08" db="EMBL/GenBank/DDBJ databases">
        <title>Bacillus jemisoniae sp. nov., Bacillus chryseoplanitiae sp. nov., Bacillus resnikiae sp. nov., and Bacillus frankliniae sp. nov., isolated from Viking spacecraft and associated surfaces.</title>
        <authorList>
            <person name="Seuylemezian A."/>
            <person name="Vaishampayan P."/>
        </authorList>
    </citation>
    <scope>NUCLEOTIDE SEQUENCE [LARGE SCALE GENOMIC DNA]</scope>
    <source>
        <strain evidence="4 5">MA001</strain>
    </source>
</reference>
<comment type="caution">
    <text evidence="4">The sequence shown here is derived from an EMBL/GenBank/DDBJ whole genome shotgun (WGS) entry which is preliminary data.</text>
</comment>
<gene>
    <name evidence="4" type="ORF">D1953_07600</name>
</gene>
<keyword evidence="1" id="KW-0175">Coiled coil</keyword>